<protein>
    <submittedName>
        <fullName evidence="14">Methyl-accepting chemotaxis protein</fullName>
    </submittedName>
</protein>
<dbReference type="PROSITE" id="PS50111">
    <property type="entry name" value="CHEMOTAXIS_TRANSDUC_2"/>
    <property type="match status" value="1"/>
</dbReference>
<dbReference type="Pfam" id="PF02743">
    <property type="entry name" value="dCache_1"/>
    <property type="match status" value="1"/>
</dbReference>
<dbReference type="PANTHER" id="PTHR32089:SF112">
    <property type="entry name" value="LYSOZYME-LIKE PROTEIN-RELATED"/>
    <property type="match status" value="1"/>
</dbReference>
<evidence type="ECO:0000313" key="14">
    <source>
        <dbReference type="EMBL" id="SMP33790.1"/>
    </source>
</evidence>
<dbReference type="Gene3D" id="3.30.450.20">
    <property type="entry name" value="PAS domain"/>
    <property type="match status" value="1"/>
</dbReference>
<evidence type="ECO:0000256" key="10">
    <source>
        <dbReference type="SAM" id="MobiDB-lite"/>
    </source>
</evidence>
<keyword evidence="6 11" id="KW-0472">Membrane</keyword>
<dbReference type="InterPro" id="IPR004089">
    <property type="entry name" value="MCPsignal_dom"/>
</dbReference>
<dbReference type="PROSITE" id="PS51257">
    <property type="entry name" value="PROKAR_LIPOPROTEIN"/>
    <property type="match status" value="1"/>
</dbReference>
<keyword evidence="2" id="KW-1003">Cell membrane</keyword>
<dbReference type="SMART" id="SM00304">
    <property type="entry name" value="HAMP"/>
    <property type="match status" value="1"/>
</dbReference>
<feature type="region of interest" description="Disordered" evidence="10">
    <location>
        <begin position="423"/>
        <end position="446"/>
    </location>
</feature>
<dbReference type="CDD" id="cd06225">
    <property type="entry name" value="HAMP"/>
    <property type="match status" value="1"/>
</dbReference>
<dbReference type="Pfam" id="PF00672">
    <property type="entry name" value="HAMP"/>
    <property type="match status" value="1"/>
</dbReference>
<dbReference type="SUPFAM" id="SSF158472">
    <property type="entry name" value="HAMP domain-like"/>
    <property type="match status" value="1"/>
</dbReference>
<dbReference type="Gene3D" id="1.10.287.950">
    <property type="entry name" value="Methyl-accepting chemotaxis protein"/>
    <property type="match status" value="1"/>
</dbReference>
<comment type="subcellular location">
    <subcellularLocation>
        <location evidence="1">Cell membrane</location>
        <topology evidence="1">Multi-pass membrane protein</topology>
    </subcellularLocation>
</comment>
<evidence type="ECO:0000256" key="6">
    <source>
        <dbReference type="ARBA" id="ARBA00023136"/>
    </source>
</evidence>
<dbReference type="Proteomes" id="UP001157914">
    <property type="component" value="Unassembled WGS sequence"/>
</dbReference>
<dbReference type="Gene3D" id="1.10.8.500">
    <property type="entry name" value="HAMP domain in histidine kinase"/>
    <property type="match status" value="1"/>
</dbReference>
<feature type="transmembrane region" description="Helical" evidence="11">
    <location>
        <begin position="20"/>
        <end position="43"/>
    </location>
</feature>
<evidence type="ECO:0000256" key="8">
    <source>
        <dbReference type="ARBA" id="ARBA00029447"/>
    </source>
</evidence>
<keyword evidence="4 11" id="KW-0812">Transmembrane</keyword>
<keyword evidence="5 11" id="KW-1133">Transmembrane helix</keyword>
<proteinExistence type="inferred from homology"/>
<dbReference type="PROSITE" id="PS50885">
    <property type="entry name" value="HAMP"/>
    <property type="match status" value="1"/>
</dbReference>
<dbReference type="CDD" id="cd18774">
    <property type="entry name" value="PDC2_HK_sensor"/>
    <property type="match status" value="1"/>
</dbReference>
<dbReference type="SUPFAM" id="SSF58104">
    <property type="entry name" value="Methyl-accepting chemotaxis protein (MCP) signaling domain"/>
    <property type="match status" value="1"/>
</dbReference>
<dbReference type="Pfam" id="PF00015">
    <property type="entry name" value="MCPsignal"/>
    <property type="match status" value="1"/>
</dbReference>
<evidence type="ECO:0000256" key="2">
    <source>
        <dbReference type="ARBA" id="ARBA00022475"/>
    </source>
</evidence>
<evidence type="ECO:0000256" key="11">
    <source>
        <dbReference type="SAM" id="Phobius"/>
    </source>
</evidence>
<evidence type="ECO:0000256" key="3">
    <source>
        <dbReference type="ARBA" id="ARBA00022500"/>
    </source>
</evidence>
<evidence type="ECO:0000256" key="5">
    <source>
        <dbReference type="ARBA" id="ARBA00022989"/>
    </source>
</evidence>
<dbReference type="InterPro" id="IPR003660">
    <property type="entry name" value="HAMP_dom"/>
</dbReference>
<sequence>MTYRQSTPAARKWPTIRLSFFIPALMVFVTLAACTAVGIIGFINGRDGLRQAAEAELGMVISARSALLDARLDALGNDLVNVSTGAGIKEAMVNLANATMNLGNVREELLEYYAVSEDPSERALLTGEDHKSMYSWRHSEIHGSFLSMWRNGGYGDLYLIDPNGLIMYSVTKGGEFLYNVDEIAGGETGLKTVFETAKSIEEGNFAVSEFETYALADGSPAMFAAAPMYINTFGEVLFGGVIAVRVDAATLDAVLADRENLGETGQVYAVSADGRLLSNKPLAETETALTETSEADVVQEALAGRAAAAIEAGQDGEARLMVAEPFPFQGQNWAIVAERTEAETFASVTAMRNSMVLWSLIAVAVATVIAIFFSRHITKPLTKLVGALNAIADGDLNAEIRAARRNDEIGDIGRAVLKIRQNAADDNDRRAREQADEAQHQASQRQDMLASLAGDFEATVGTVVDKVAKSAAALRDSANKMQTMTDTAGTTSANAASMSQETLAEVESIAAASDQLSSSIQEISTLIERSSAVASAATKRAETTNTTVKSLAEAANRIGEVVTLISDIADQTNLLALNATIEAARAGEAGKGFAVVASEVKDLAAQTGKATGEIQQQIDAIRGATDDAVKAIGDIQDTIGEITNSVSDVAAAVTEQSYATQGIAENTQRAAGGTSKVTEDIRNVSSLSDDANRAASSFSEEASRMAADADHLDEEVRNFLRQVRSA</sequence>
<comment type="similarity">
    <text evidence="8">Belongs to the methyl-accepting chemotaxis (MCP) protein family.</text>
</comment>
<feature type="transmembrane region" description="Helical" evidence="11">
    <location>
        <begin position="355"/>
        <end position="373"/>
    </location>
</feature>
<comment type="caution">
    <text evidence="14">The sequence shown here is derived from an EMBL/GenBank/DDBJ whole genome shotgun (WGS) entry which is preliminary data.</text>
</comment>
<dbReference type="SMART" id="SM00283">
    <property type="entry name" value="MA"/>
    <property type="match status" value="1"/>
</dbReference>
<feature type="compositionally biased region" description="Basic and acidic residues" evidence="10">
    <location>
        <begin position="426"/>
        <end position="439"/>
    </location>
</feature>
<keyword evidence="15" id="KW-1185">Reference proteome</keyword>
<evidence type="ECO:0000256" key="4">
    <source>
        <dbReference type="ARBA" id="ARBA00022692"/>
    </source>
</evidence>
<keyword evidence="7 9" id="KW-0807">Transducer</keyword>
<evidence type="ECO:0000313" key="15">
    <source>
        <dbReference type="Proteomes" id="UP001157914"/>
    </source>
</evidence>
<reference evidence="14 15" key="1">
    <citation type="submission" date="2017-05" db="EMBL/GenBank/DDBJ databases">
        <authorList>
            <person name="Varghese N."/>
            <person name="Submissions S."/>
        </authorList>
    </citation>
    <scope>NUCLEOTIDE SEQUENCE [LARGE SCALE GENOMIC DNA]</scope>
    <source>
        <strain evidence="14 15">DSM 15949</strain>
    </source>
</reference>
<keyword evidence="3" id="KW-0145">Chemotaxis</keyword>
<evidence type="ECO:0000256" key="7">
    <source>
        <dbReference type="ARBA" id="ARBA00023224"/>
    </source>
</evidence>
<dbReference type="PRINTS" id="PR00260">
    <property type="entry name" value="CHEMTRNSDUCR"/>
</dbReference>
<evidence type="ECO:0000256" key="1">
    <source>
        <dbReference type="ARBA" id="ARBA00004651"/>
    </source>
</evidence>
<evidence type="ECO:0000259" key="13">
    <source>
        <dbReference type="PROSITE" id="PS50885"/>
    </source>
</evidence>
<name>A0ABY1PGV0_9HYPH</name>
<evidence type="ECO:0000256" key="9">
    <source>
        <dbReference type="PROSITE-ProRule" id="PRU00284"/>
    </source>
</evidence>
<dbReference type="RefSeq" id="WP_208996924.1">
    <property type="nucleotide sequence ID" value="NZ_BAAAEA010000001.1"/>
</dbReference>
<organism evidence="14 15">
    <name type="scientific">Roseibium denhamense</name>
    <dbReference type="NCBI Taxonomy" id="76305"/>
    <lineage>
        <taxon>Bacteria</taxon>
        <taxon>Pseudomonadati</taxon>
        <taxon>Pseudomonadota</taxon>
        <taxon>Alphaproteobacteria</taxon>
        <taxon>Hyphomicrobiales</taxon>
        <taxon>Stappiaceae</taxon>
        <taxon>Roseibium</taxon>
    </lineage>
</organism>
<dbReference type="EMBL" id="FXTT01000005">
    <property type="protein sequence ID" value="SMP33790.1"/>
    <property type="molecule type" value="Genomic_DNA"/>
</dbReference>
<dbReference type="InterPro" id="IPR004090">
    <property type="entry name" value="Chemotax_Me-accpt_rcpt"/>
</dbReference>
<dbReference type="InterPro" id="IPR033479">
    <property type="entry name" value="dCache_1"/>
</dbReference>
<gene>
    <name evidence="14" type="ORF">SAMN06265374_3845</name>
</gene>
<feature type="region of interest" description="Disordered" evidence="10">
    <location>
        <begin position="688"/>
        <end position="709"/>
    </location>
</feature>
<evidence type="ECO:0000259" key="12">
    <source>
        <dbReference type="PROSITE" id="PS50111"/>
    </source>
</evidence>
<accession>A0ABY1PGV0</accession>
<dbReference type="PANTHER" id="PTHR32089">
    <property type="entry name" value="METHYL-ACCEPTING CHEMOTAXIS PROTEIN MCPB"/>
    <property type="match status" value="1"/>
</dbReference>
<feature type="domain" description="Methyl-accepting transducer" evidence="12">
    <location>
        <begin position="470"/>
        <end position="699"/>
    </location>
</feature>
<feature type="domain" description="HAMP" evidence="13">
    <location>
        <begin position="375"/>
        <end position="428"/>
    </location>
</feature>